<dbReference type="AlphaFoldDB" id="A0A3N4N1Y6"/>
<feature type="compositionally biased region" description="Polar residues" evidence="1">
    <location>
        <begin position="187"/>
        <end position="205"/>
    </location>
</feature>
<dbReference type="OrthoDB" id="9803716at2"/>
<name>A0A3N4N1Y6_9NEIS</name>
<dbReference type="Proteomes" id="UP000272412">
    <property type="component" value="Unassembled WGS sequence"/>
</dbReference>
<protein>
    <submittedName>
        <fullName evidence="2">Uncharacterized protein</fullName>
    </submittedName>
</protein>
<dbReference type="RefSeq" id="WP_123803750.1">
    <property type="nucleotide sequence ID" value="NZ_RPFL01000004.1"/>
</dbReference>
<evidence type="ECO:0000313" key="2">
    <source>
        <dbReference type="EMBL" id="RPD90192.1"/>
    </source>
</evidence>
<comment type="caution">
    <text evidence="2">The sequence shown here is derived from an EMBL/GenBank/DDBJ whole genome shotgun (WGS) entry which is preliminary data.</text>
</comment>
<feature type="region of interest" description="Disordered" evidence="1">
    <location>
        <begin position="187"/>
        <end position="206"/>
    </location>
</feature>
<feature type="compositionally biased region" description="Basic and acidic residues" evidence="1">
    <location>
        <begin position="1"/>
        <end position="17"/>
    </location>
</feature>
<feature type="region of interest" description="Disordered" evidence="1">
    <location>
        <begin position="1"/>
        <end position="22"/>
    </location>
</feature>
<gene>
    <name evidence="2" type="ORF">EGK74_02560</name>
</gene>
<sequence length="489" mass="56230">MEKEHDKDKPAGSRRMEILQQSLADKQAAFDERLQAHFDDVKSANGQPLNDKRNGQATMNRWERQNDGLRSMQESIEKTQRAIEREQYKIDKVAGTKIPEYLKPLLESGEISQWRKYPNRFFVKGVEKARIIWFEDKQEFGYSHIQGIPPEQRLLFKETYGKIRALHRQENSLEPVKPAGSRMEILQQSPADKQAANTDSPSENLKANGYGSFLPLPDFGLQGQDLKAFKASWLRAVESLPAAIEKQRERLAAAGIDDTGLTEYGRETDSGKRSGITTEMTQQRLADITRYIERLRDGQIKPSDYIGSGYKNPRQTAFEAMARDMVETQAVLSPHIPYYDDINVNNYLRRQLEAEREPQRPSEKHYSEKIIDRLAERHGWTKKPDPTQLPPENVLAEYPELSALYMPKSLSERLQTAKQEYERLLAGGNDTDRKLGRFMESGMEALAKGLPEQTQLQVRVNFYENLISRINGKGEPERTPEQQELFAER</sequence>
<keyword evidence="3" id="KW-1185">Reference proteome</keyword>
<evidence type="ECO:0000313" key="3">
    <source>
        <dbReference type="Proteomes" id="UP000272412"/>
    </source>
</evidence>
<proteinExistence type="predicted"/>
<accession>A0A3N4N1Y6</accession>
<reference evidence="2 3" key="1">
    <citation type="submission" date="2018-11" db="EMBL/GenBank/DDBJ databases">
        <title>Neisseria weixii sp. nov. isolated from the rectal contents of plateau pika (Ochotona cruzoniae).</title>
        <authorList>
            <person name="Zhang G."/>
        </authorList>
    </citation>
    <scope>NUCLEOTIDE SEQUENCE [LARGE SCALE GENOMIC DNA]</scope>
    <source>
        <strain evidence="2 3">10009</strain>
    </source>
</reference>
<evidence type="ECO:0000256" key="1">
    <source>
        <dbReference type="SAM" id="MobiDB-lite"/>
    </source>
</evidence>
<organism evidence="2 3">
    <name type="scientific">Neisseria weixii</name>
    <dbReference type="NCBI Taxonomy" id="1853276"/>
    <lineage>
        <taxon>Bacteria</taxon>
        <taxon>Pseudomonadati</taxon>
        <taxon>Pseudomonadota</taxon>
        <taxon>Betaproteobacteria</taxon>
        <taxon>Neisseriales</taxon>
        <taxon>Neisseriaceae</taxon>
        <taxon>Neisseria</taxon>
    </lineage>
</organism>
<dbReference type="EMBL" id="RPFL01000004">
    <property type="protein sequence ID" value="RPD90192.1"/>
    <property type="molecule type" value="Genomic_DNA"/>
</dbReference>
<feature type="region of interest" description="Disordered" evidence="1">
    <location>
        <begin position="34"/>
        <end position="60"/>
    </location>
</feature>